<evidence type="ECO:0000313" key="3">
    <source>
        <dbReference type="Proteomes" id="UP001221686"/>
    </source>
</evidence>
<evidence type="ECO:0000259" key="1">
    <source>
        <dbReference type="Pfam" id="PF01878"/>
    </source>
</evidence>
<evidence type="ECO:0000313" key="2">
    <source>
        <dbReference type="EMBL" id="MDC0722954.1"/>
    </source>
</evidence>
<dbReference type="InterPro" id="IPR047197">
    <property type="entry name" value="THYN1-like_EVE"/>
</dbReference>
<dbReference type="InterPro" id="IPR015947">
    <property type="entry name" value="PUA-like_sf"/>
</dbReference>
<dbReference type="Proteomes" id="UP001221686">
    <property type="component" value="Unassembled WGS sequence"/>
</dbReference>
<feature type="domain" description="EVE" evidence="1">
    <location>
        <begin position="10"/>
        <end position="155"/>
    </location>
</feature>
<dbReference type="PANTHER" id="PTHR14087">
    <property type="entry name" value="THYMOCYTE NUCLEAR PROTEIN 1"/>
    <property type="match status" value="1"/>
</dbReference>
<keyword evidence="3" id="KW-1185">Reference proteome</keyword>
<dbReference type="InterPro" id="IPR052181">
    <property type="entry name" value="5hmC_binding"/>
</dbReference>
<dbReference type="EMBL" id="JAQNDL010000004">
    <property type="protein sequence ID" value="MDC0722954.1"/>
    <property type="molecule type" value="Genomic_DNA"/>
</dbReference>
<organism evidence="2 3">
    <name type="scientific">Nannocystis bainbridge</name>
    <dbReference type="NCBI Taxonomy" id="2995303"/>
    <lineage>
        <taxon>Bacteria</taxon>
        <taxon>Pseudomonadati</taxon>
        <taxon>Myxococcota</taxon>
        <taxon>Polyangia</taxon>
        <taxon>Nannocystales</taxon>
        <taxon>Nannocystaceae</taxon>
        <taxon>Nannocystis</taxon>
    </lineage>
</organism>
<sequence>MTKKSAKIRCWLMKSEPDVFSIDDLQRLGKTAWEGVRNYTARNSMRDDMKIGDLVIFYHSSVEPAGAVGLARVCSAPYPDPTQFDEKSEYHDPKATREAPRWILVDVEFVEKWPAMVTLQALKADKKLKDMLVVQKGQRLSVQAVEPRHFVHVLQLAGSAQGEAVSA</sequence>
<dbReference type="PANTHER" id="PTHR14087:SF7">
    <property type="entry name" value="THYMOCYTE NUCLEAR PROTEIN 1"/>
    <property type="match status" value="1"/>
</dbReference>
<reference evidence="2 3" key="1">
    <citation type="submission" date="2022-11" db="EMBL/GenBank/DDBJ databases">
        <title>Minimal conservation of predation-associated metabolite biosynthetic gene clusters underscores biosynthetic potential of Myxococcota including descriptions for ten novel species: Archangium lansinium sp. nov., Myxococcus landrumus sp. nov., Nannocystis bai.</title>
        <authorList>
            <person name="Ahearne A."/>
            <person name="Stevens C."/>
            <person name="Dowd S."/>
        </authorList>
    </citation>
    <scope>NUCLEOTIDE SEQUENCE [LARGE SCALE GENOMIC DNA]</scope>
    <source>
        <strain evidence="2 3">BB15-2</strain>
    </source>
</reference>
<accession>A0ABT5EAR4</accession>
<name>A0ABT5EAR4_9BACT</name>
<proteinExistence type="predicted"/>
<gene>
    <name evidence="2" type="ORF">POL25_39060</name>
</gene>
<dbReference type="CDD" id="cd21133">
    <property type="entry name" value="EVE"/>
    <property type="match status" value="1"/>
</dbReference>
<dbReference type="RefSeq" id="WP_272091492.1">
    <property type="nucleotide sequence ID" value="NZ_JAQNDL010000004.1"/>
</dbReference>
<dbReference type="Gene3D" id="3.10.590.10">
    <property type="entry name" value="ph1033 like domains"/>
    <property type="match status" value="1"/>
</dbReference>
<comment type="caution">
    <text evidence="2">The sequence shown here is derived from an EMBL/GenBank/DDBJ whole genome shotgun (WGS) entry which is preliminary data.</text>
</comment>
<protein>
    <submittedName>
        <fullName evidence="2">EVE domain-containing protein</fullName>
    </submittedName>
</protein>
<dbReference type="SUPFAM" id="SSF88697">
    <property type="entry name" value="PUA domain-like"/>
    <property type="match status" value="1"/>
</dbReference>
<dbReference type="Pfam" id="PF01878">
    <property type="entry name" value="EVE"/>
    <property type="match status" value="1"/>
</dbReference>
<dbReference type="InterPro" id="IPR002740">
    <property type="entry name" value="EVE_domain"/>
</dbReference>